<accession>A0A2U8E4H5</accession>
<name>A0A2U8E4H5_9BACT</name>
<keyword evidence="2" id="KW-1185">Reference proteome</keyword>
<dbReference type="AlphaFoldDB" id="A0A2U8E4H5"/>
<dbReference type="KEGG" id="elut:CKA38_11060"/>
<evidence type="ECO:0008006" key="3">
    <source>
        <dbReference type="Google" id="ProtNLM"/>
    </source>
</evidence>
<organism evidence="1 2">
    <name type="scientific">Ereboglobus luteus</name>
    <dbReference type="NCBI Taxonomy" id="1796921"/>
    <lineage>
        <taxon>Bacteria</taxon>
        <taxon>Pseudomonadati</taxon>
        <taxon>Verrucomicrobiota</taxon>
        <taxon>Opitutia</taxon>
        <taxon>Opitutales</taxon>
        <taxon>Opitutaceae</taxon>
        <taxon>Ereboglobus</taxon>
    </lineage>
</organism>
<proteinExistence type="predicted"/>
<sequence>MSVSKTPLDMIINEIHALRTDLVEEMRLLRHAVDALCNDHAPDADESDVEISTAEAAEFMGYSKSSHACFRDAARDNGVFPTGNRARFRWRKSDLLRWKASPKYAMLRVRIHSGRLTRRAHK</sequence>
<gene>
    <name evidence="1" type="ORF">CKA38_11060</name>
</gene>
<evidence type="ECO:0000313" key="2">
    <source>
        <dbReference type="Proteomes" id="UP000244896"/>
    </source>
</evidence>
<dbReference type="EMBL" id="CP023004">
    <property type="protein sequence ID" value="AWI09720.1"/>
    <property type="molecule type" value="Genomic_DNA"/>
</dbReference>
<reference evidence="1 2" key="1">
    <citation type="journal article" date="2018" name="Syst. Appl. Microbiol.">
        <title>Ereboglobus luteus gen. nov. sp. nov. from cockroach guts, and new insights into the oxygen relationship of the genera Opitutus and Didymococcus (Verrucomicrobia: Opitutaceae).</title>
        <authorList>
            <person name="Tegtmeier D."/>
            <person name="Belitz A."/>
            <person name="Radek R."/>
            <person name="Heimerl T."/>
            <person name="Brune A."/>
        </authorList>
    </citation>
    <scope>NUCLEOTIDE SEQUENCE [LARGE SCALE GENOMIC DNA]</scope>
    <source>
        <strain evidence="1 2">Ho45</strain>
    </source>
</reference>
<protein>
    <recommendedName>
        <fullName evidence="3">Helix-turn-helix domain-containing protein</fullName>
    </recommendedName>
</protein>
<evidence type="ECO:0000313" key="1">
    <source>
        <dbReference type="EMBL" id="AWI09720.1"/>
    </source>
</evidence>
<dbReference type="Proteomes" id="UP000244896">
    <property type="component" value="Chromosome"/>
</dbReference>